<dbReference type="AlphaFoldDB" id="A0A7J7DBK9"/>
<gene>
    <name evidence="1" type="ORF">HS088_TW08G00310</name>
</gene>
<dbReference type="Proteomes" id="UP000593562">
    <property type="component" value="Unassembled WGS sequence"/>
</dbReference>
<dbReference type="InParanoid" id="A0A7J7DBK9"/>
<comment type="caution">
    <text evidence="1">The sequence shown here is derived from an EMBL/GenBank/DDBJ whole genome shotgun (WGS) entry which is preliminary data.</text>
</comment>
<organism evidence="1 2">
    <name type="scientific">Tripterygium wilfordii</name>
    <name type="common">Thunder God vine</name>
    <dbReference type="NCBI Taxonomy" id="458696"/>
    <lineage>
        <taxon>Eukaryota</taxon>
        <taxon>Viridiplantae</taxon>
        <taxon>Streptophyta</taxon>
        <taxon>Embryophyta</taxon>
        <taxon>Tracheophyta</taxon>
        <taxon>Spermatophyta</taxon>
        <taxon>Magnoliopsida</taxon>
        <taxon>eudicotyledons</taxon>
        <taxon>Gunneridae</taxon>
        <taxon>Pentapetalae</taxon>
        <taxon>rosids</taxon>
        <taxon>fabids</taxon>
        <taxon>Celastrales</taxon>
        <taxon>Celastraceae</taxon>
        <taxon>Tripterygium</taxon>
    </lineage>
</organism>
<keyword evidence="2" id="KW-1185">Reference proteome</keyword>
<accession>A0A7J7DBK9</accession>
<evidence type="ECO:0000313" key="1">
    <source>
        <dbReference type="EMBL" id="KAF5743723.1"/>
    </source>
</evidence>
<sequence length="186" mass="21235">MCRLVVQMGLSFPFDWKGRQSQFVSSGQVSPSLLTTLDREFLLINFGIMYSQSALLVLHIDVYMSLRVGSGYLWSSSKKQTMTRVDEHDIMMRLFNVVETLAAVRDAPPPTATAVEVKTTTHVAFKILKKMRKELGISNDLYLFAADLFADNYVKECFIECEEDLRLAYLERKYAQHLTKTDMSGL</sequence>
<evidence type="ECO:0000313" key="2">
    <source>
        <dbReference type="Proteomes" id="UP000593562"/>
    </source>
</evidence>
<reference evidence="1 2" key="1">
    <citation type="journal article" date="2020" name="Nat. Commun.">
        <title>Genome of Tripterygium wilfordii and identification of cytochrome P450 involved in triptolide biosynthesis.</title>
        <authorList>
            <person name="Tu L."/>
            <person name="Su P."/>
            <person name="Zhang Z."/>
            <person name="Gao L."/>
            <person name="Wang J."/>
            <person name="Hu T."/>
            <person name="Zhou J."/>
            <person name="Zhang Y."/>
            <person name="Zhao Y."/>
            <person name="Liu Y."/>
            <person name="Song Y."/>
            <person name="Tong Y."/>
            <person name="Lu Y."/>
            <person name="Yang J."/>
            <person name="Xu C."/>
            <person name="Jia M."/>
            <person name="Peters R.J."/>
            <person name="Huang L."/>
            <person name="Gao W."/>
        </authorList>
    </citation>
    <scope>NUCLEOTIDE SEQUENCE [LARGE SCALE GENOMIC DNA]</scope>
    <source>
        <strain evidence="2">cv. XIE 37</strain>
        <tissue evidence="1">Leaf</tissue>
    </source>
</reference>
<dbReference type="EMBL" id="JAAARO010000008">
    <property type="protein sequence ID" value="KAF5743723.1"/>
    <property type="molecule type" value="Genomic_DNA"/>
</dbReference>
<name>A0A7J7DBK9_TRIWF</name>
<proteinExistence type="predicted"/>
<protein>
    <submittedName>
        <fullName evidence="1">Uncharacterized protein</fullName>
    </submittedName>
</protein>